<sequence>MWLECVSTFLQDEGIDAMDWPARSPDLNPIEHIWDTMSRSIHQHHVAPQTVQELADALVQVTAGHSEARATAQRSPDDTSDLSPASIYSLAGSHTGSTQTRGQTLPDSLYAQIRFSFTATLVLILNTHCTCTCVDDDFLSGSITETLFVQTGKDLLLDVEKRVDLGEGIDLIWSFNNVQKIDSGDYTAVVSGENNRLVAKYKVTVQDPVSPVKVTVSSCSSESCNLTVTCSTVDAHISSTFRCDNKTCSEEGGERSEDTTRPSSITVYLEQGFIICNHSNHVSWKQDKKEIKSFCKPTSDPTPLPNGAIAAIATGLCLCVIGTLLFIKYKKRQKGENKMDNGNTEYADPEEIFSTQMPNHNPQEGPTSTYAMDPSGLMVEDLNEPLSADLVDLLDHSKEKMNTSSSAVTPLFVLKGQDVLLNVTKADALQRDFDVFLWKHNEKDVIVRLYPNKKPKLSGNYTERIEISQKNYSVKLKNLQESDSGVYTARVVGVTEERIAEHRITVQDPVSPVQLTVDSVSNSSDSCNLDVTCSTLDYHISSTFRCDAQNCSQEGGERSEVTAFGASLHVYLKSDSIICDNSNKVSLTKNMTDIRHFCPRHAEANLAF</sequence>
<proteinExistence type="predicted"/>
<accession>A0ACB8X3D1</accession>
<dbReference type="Proteomes" id="UP000831701">
    <property type="component" value="Chromosome 3"/>
</dbReference>
<gene>
    <name evidence="1" type="ORF">L3Q82_006094</name>
</gene>
<keyword evidence="2" id="KW-1185">Reference proteome</keyword>
<dbReference type="EMBL" id="CM041533">
    <property type="protein sequence ID" value="KAI3374244.1"/>
    <property type="molecule type" value="Genomic_DNA"/>
</dbReference>
<organism evidence="1 2">
    <name type="scientific">Scortum barcoo</name>
    <name type="common">barcoo grunter</name>
    <dbReference type="NCBI Taxonomy" id="214431"/>
    <lineage>
        <taxon>Eukaryota</taxon>
        <taxon>Metazoa</taxon>
        <taxon>Chordata</taxon>
        <taxon>Craniata</taxon>
        <taxon>Vertebrata</taxon>
        <taxon>Euteleostomi</taxon>
        <taxon>Actinopterygii</taxon>
        <taxon>Neopterygii</taxon>
        <taxon>Teleostei</taxon>
        <taxon>Neoteleostei</taxon>
        <taxon>Acanthomorphata</taxon>
        <taxon>Eupercaria</taxon>
        <taxon>Centrarchiformes</taxon>
        <taxon>Terapontoidei</taxon>
        <taxon>Terapontidae</taxon>
        <taxon>Scortum</taxon>
    </lineage>
</organism>
<comment type="caution">
    <text evidence="1">The sequence shown here is derived from an EMBL/GenBank/DDBJ whole genome shotgun (WGS) entry which is preliminary data.</text>
</comment>
<name>A0ACB8X3D1_9TELE</name>
<reference evidence="1" key="1">
    <citation type="submission" date="2022-04" db="EMBL/GenBank/DDBJ databases">
        <title>Jade perch genome.</title>
        <authorList>
            <person name="Chao B."/>
        </authorList>
    </citation>
    <scope>NUCLEOTIDE SEQUENCE</scope>
    <source>
        <strain evidence="1">CB-2022</strain>
    </source>
</reference>
<evidence type="ECO:0000313" key="1">
    <source>
        <dbReference type="EMBL" id="KAI3374244.1"/>
    </source>
</evidence>
<evidence type="ECO:0000313" key="2">
    <source>
        <dbReference type="Proteomes" id="UP000831701"/>
    </source>
</evidence>
<protein>
    <submittedName>
        <fullName evidence="1">Uncharacterized protein</fullName>
    </submittedName>
</protein>